<evidence type="ECO:0000313" key="2">
    <source>
        <dbReference type="EMBL" id="KAG6371435.1"/>
    </source>
</evidence>
<evidence type="ECO:0000256" key="1">
    <source>
        <dbReference type="SAM" id="MobiDB-lite"/>
    </source>
</evidence>
<evidence type="ECO:0000313" key="3">
    <source>
        <dbReference type="Proteomes" id="UP000683000"/>
    </source>
</evidence>
<keyword evidence="3" id="KW-1185">Reference proteome</keyword>
<feature type="region of interest" description="Disordered" evidence="1">
    <location>
        <begin position="79"/>
        <end position="123"/>
    </location>
</feature>
<feature type="compositionally biased region" description="Low complexity" evidence="1">
    <location>
        <begin position="83"/>
        <end position="100"/>
    </location>
</feature>
<protein>
    <submittedName>
        <fullName evidence="2">Uncharacterized protein</fullName>
    </submittedName>
</protein>
<dbReference type="AlphaFoldDB" id="A0A8I3A6C8"/>
<organism evidence="2 3">
    <name type="scientific">Boletus reticuloceps</name>
    <dbReference type="NCBI Taxonomy" id="495285"/>
    <lineage>
        <taxon>Eukaryota</taxon>
        <taxon>Fungi</taxon>
        <taxon>Dikarya</taxon>
        <taxon>Basidiomycota</taxon>
        <taxon>Agaricomycotina</taxon>
        <taxon>Agaricomycetes</taxon>
        <taxon>Agaricomycetidae</taxon>
        <taxon>Boletales</taxon>
        <taxon>Boletineae</taxon>
        <taxon>Boletaceae</taxon>
        <taxon>Boletoideae</taxon>
        <taxon>Boletus</taxon>
    </lineage>
</organism>
<comment type="caution">
    <text evidence="2">The sequence shown here is derived from an EMBL/GenBank/DDBJ whole genome shotgun (WGS) entry which is preliminary data.</text>
</comment>
<dbReference type="Proteomes" id="UP000683000">
    <property type="component" value="Unassembled WGS sequence"/>
</dbReference>
<dbReference type="EMBL" id="JAGFBS010000034">
    <property type="protein sequence ID" value="KAG6371435.1"/>
    <property type="molecule type" value="Genomic_DNA"/>
</dbReference>
<feature type="compositionally biased region" description="Polar residues" evidence="1">
    <location>
        <begin position="112"/>
        <end position="123"/>
    </location>
</feature>
<sequence length="123" mass="13270">MQSLSASTLMQSLVLPTPLRSGVSPIPLASNLDLSKYNLDAKLFQFPGIKILEEQCINIHNRRGLSILLSTPDIVLSLHGNENEAPLPSSSSSNTPSNSPDIKRDQVIAHQASDTPSSQIQEP</sequence>
<accession>A0A8I3A6C8</accession>
<reference evidence="2" key="1">
    <citation type="submission" date="2021-03" db="EMBL/GenBank/DDBJ databases">
        <title>Evolutionary innovations through gain and loss of genes in the ectomycorrhizal Boletales.</title>
        <authorList>
            <person name="Wu G."/>
            <person name="Miyauchi S."/>
            <person name="Morin E."/>
            <person name="Yang Z.-L."/>
            <person name="Xu J."/>
            <person name="Martin F.M."/>
        </authorList>
    </citation>
    <scope>NUCLEOTIDE SEQUENCE</scope>
    <source>
        <strain evidence="2">BR01</strain>
    </source>
</reference>
<gene>
    <name evidence="2" type="ORF">JVT61DRAFT_9449</name>
</gene>
<proteinExistence type="predicted"/>
<name>A0A8I3A6C8_9AGAM</name>